<dbReference type="RefSeq" id="YP_010509568.1">
    <property type="nucleotide sequence ID" value="NC_067209.1"/>
</dbReference>
<evidence type="ECO:0000313" key="2">
    <source>
        <dbReference type="Proteomes" id="UP000827408"/>
    </source>
</evidence>
<organism evidence="1 2">
    <name type="scientific">uncultured phage cr61_1</name>
    <dbReference type="NCBI Taxonomy" id="2986417"/>
    <lineage>
        <taxon>Viruses</taxon>
        <taxon>Duplodnaviria</taxon>
        <taxon>Heunggongvirae</taxon>
        <taxon>Uroviricota</taxon>
        <taxon>Caudoviricetes</taxon>
        <taxon>Crassvirales</taxon>
        <taxon>Suoliviridae</taxon>
        <taxon>Oafivirinae</taxon>
        <taxon>Bohxovirus</taxon>
        <taxon>Bohxovirus oralis</taxon>
    </lineage>
</organism>
<protein>
    <submittedName>
        <fullName evidence="1">Uncharacterized protein</fullName>
    </submittedName>
</protein>
<keyword evidence="2" id="KW-1185">Reference proteome</keyword>
<dbReference type="GeneID" id="75687054"/>
<reference evidence="1 2" key="1">
    <citation type="submission" date="2021-04" db="EMBL/GenBank/DDBJ databases">
        <authorList>
            <person name="Shkoporov A.N."/>
            <person name="Stockdale S.R."/>
            <person name="Guerin E."/>
            <person name="Ross R.P."/>
            <person name="Hill C."/>
        </authorList>
    </citation>
    <scope>NUCLEOTIDE SEQUENCE [LARGE SCALE GENOMIC DNA]</scope>
    <source>
        <strain evidence="2">cr61_1</strain>
    </source>
</reference>
<gene>
    <name evidence="1" type="primary">gp_67561</name>
</gene>
<evidence type="ECO:0000313" key="1">
    <source>
        <dbReference type="EMBL" id="QWM90628.1"/>
    </source>
</evidence>
<proteinExistence type="predicted"/>
<sequence>MTLEQTYLLGVEFERRLIEIDPSFEVENKVDTETIYKFLNQYAKLYVEEIMQQLMLAKNRDIIAYLLDKVKDLIRDKVCSANLPRILNSNGKIETILENTTKFILPNDYYKYIRSYSNCIRSYKHPDPQTRIAEEEDEYITHRLENKVFNEYDDNVKVGEFLNDGFILRSPLVMLEGDHYRKASSAAPDSVEKVKTLSIFHDDYTQIQSVLLVYYTTIDDFSILGDNKKACDLSYSAFWDIVKGAVDLYIYSYKFGVTLESLKRKARQQILDQQDALKQLKLLEGDQ</sequence>
<dbReference type="Proteomes" id="UP000827408">
    <property type="component" value="Segment"/>
</dbReference>
<dbReference type="EMBL" id="MZ130491">
    <property type="protein sequence ID" value="QWM90628.1"/>
    <property type="molecule type" value="Genomic_DNA"/>
</dbReference>
<dbReference type="KEGG" id="vg:75687054"/>
<name>A0AAE7V4P2_9CAUD</name>
<accession>A0AAE7V4P2</accession>